<gene>
    <name evidence="2" type="ORF">EYF80_019207</name>
</gene>
<feature type="region of interest" description="Disordered" evidence="1">
    <location>
        <begin position="1"/>
        <end position="135"/>
    </location>
</feature>
<comment type="caution">
    <text evidence="2">The sequence shown here is derived from an EMBL/GenBank/DDBJ whole genome shotgun (WGS) entry which is preliminary data.</text>
</comment>
<sequence length="135" mass="15284">MRWRERRDALRKGRAGQREDEAGGKEKGYSVTRERRRKRGEERRKGGMKEESVNKRRRRPGGRDSGEDEDAEEDKAAFVSTTFRFRPQTGQMTAAPGQGGATFKLPNHRCNRLLIPRPALSSGSGSSRGTTRLPR</sequence>
<evidence type="ECO:0000313" key="2">
    <source>
        <dbReference type="EMBL" id="TNN70623.1"/>
    </source>
</evidence>
<organism evidence="2 3">
    <name type="scientific">Liparis tanakae</name>
    <name type="common">Tanaka's snailfish</name>
    <dbReference type="NCBI Taxonomy" id="230148"/>
    <lineage>
        <taxon>Eukaryota</taxon>
        <taxon>Metazoa</taxon>
        <taxon>Chordata</taxon>
        <taxon>Craniata</taxon>
        <taxon>Vertebrata</taxon>
        <taxon>Euteleostomi</taxon>
        <taxon>Actinopterygii</taxon>
        <taxon>Neopterygii</taxon>
        <taxon>Teleostei</taxon>
        <taxon>Neoteleostei</taxon>
        <taxon>Acanthomorphata</taxon>
        <taxon>Eupercaria</taxon>
        <taxon>Perciformes</taxon>
        <taxon>Cottioidei</taxon>
        <taxon>Cottales</taxon>
        <taxon>Liparidae</taxon>
        <taxon>Liparis</taxon>
    </lineage>
</organism>
<evidence type="ECO:0000256" key="1">
    <source>
        <dbReference type="SAM" id="MobiDB-lite"/>
    </source>
</evidence>
<accession>A0A4Z2I066</accession>
<dbReference type="AlphaFoldDB" id="A0A4Z2I066"/>
<feature type="compositionally biased region" description="Basic and acidic residues" evidence="1">
    <location>
        <begin position="39"/>
        <end position="54"/>
    </location>
</feature>
<dbReference type="EMBL" id="SRLO01000161">
    <property type="protein sequence ID" value="TNN70623.1"/>
    <property type="molecule type" value="Genomic_DNA"/>
</dbReference>
<name>A0A4Z2I066_9TELE</name>
<proteinExistence type="predicted"/>
<protein>
    <submittedName>
        <fullName evidence="2">Uncharacterized protein</fullName>
    </submittedName>
</protein>
<feature type="compositionally biased region" description="Basic and acidic residues" evidence="1">
    <location>
        <begin position="1"/>
        <end position="28"/>
    </location>
</feature>
<feature type="compositionally biased region" description="Low complexity" evidence="1">
    <location>
        <begin position="121"/>
        <end position="135"/>
    </location>
</feature>
<reference evidence="2 3" key="1">
    <citation type="submission" date="2019-03" db="EMBL/GenBank/DDBJ databases">
        <title>First draft genome of Liparis tanakae, snailfish: a comprehensive survey of snailfish specific genes.</title>
        <authorList>
            <person name="Kim W."/>
            <person name="Song I."/>
            <person name="Jeong J.-H."/>
            <person name="Kim D."/>
            <person name="Kim S."/>
            <person name="Ryu S."/>
            <person name="Song J.Y."/>
            <person name="Lee S.K."/>
        </authorList>
    </citation>
    <scope>NUCLEOTIDE SEQUENCE [LARGE SCALE GENOMIC DNA]</scope>
    <source>
        <tissue evidence="2">Muscle</tissue>
    </source>
</reference>
<dbReference type="Proteomes" id="UP000314294">
    <property type="component" value="Unassembled WGS sequence"/>
</dbReference>
<evidence type="ECO:0000313" key="3">
    <source>
        <dbReference type="Proteomes" id="UP000314294"/>
    </source>
</evidence>
<feature type="compositionally biased region" description="Polar residues" evidence="1">
    <location>
        <begin position="79"/>
        <end position="92"/>
    </location>
</feature>
<keyword evidence="3" id="KW-1185">Reference proteome</keyword>